<dbReference type="Proteomes" id="UP000238220">
    <property type="component" value="Unassembled WGS sequence"/>
</dbReference>
<proteinExistence type="predicted"/>
<name>A0A2S5TKV2_9GAMM</name>
<dbReference type="EMBL" id="PSNW01000001">
    <property type="protein sequence ID" value="PPE75572.1"/>
    <property type="molecule type" value="Genomic_DNA"/>
</dbReference>
<sequence>MNFRIVLQTASLALAASLALPAAAEGSTDPVEAFVQAFNRADRPSLTAYVQQNYSARALEERSVDERVDELLDAHQQLGAIAFQEVSGVARVSIINVRSSHRAQDADVVLVRDSEQPGWISDIYIHPVEPDPVLTAEAAR</sequence>
<evidence type="ECO:0000313" key="3">
    <source>
        <dbReference type="Proteomes" id="UP000238220"/>
    </source>
</evidence>
<dbReference type="OrthoDB" id="9852729at2"/>
<protein>
    <recommendedName>
        <fullName evidence="4">DUF3887 domain-containing protein</fullName>
    </recommendedName>
</protein>
<evidence type="ECO:0000256" key="1">
    <source>
        <dbReference type="SAM" id="SignalP"/>
    </source>
</evidence>
<comment type="caution">
    <text evidence="2">The sequence shown here is derived from an EMBL/GenBank/DDBJ whole genome shotgun (WGS) entry which is preliminary data.</text>
</comment>
<reference evidence="2 3" key="1">
    <citation type="submission" date="2018-02" db="EMBL/GenBank/DDBJ databases">
        <title>Genome sequencing of Solimonas sp. HR-BB.</title>
        <authorList>
            <person name="Lee Y."/>
            <person name="Jeon C.O."/>
        </authorList>
    </citation>
    <scope>NUCLEOTIDE SEQUENCE [LARGE SCALE GENOMIC DNA]</scope>
    <source>
        <strain evidence="2 3">HR-BB</strain>
    </source>
</reference>
<dbReference type="AlphaFoldDB" id="A0A2S5TKV2"/>
<dbReference type="RefSeq" id="WP_104228538.1">
    <property type="nucleotide sequence ID" value="NZ_PSNW01000001.1"/>
</dbReference>
<keyword evidence="3" id="KW-1185">Reference proteome</keyword>
<evidence type="ECO:0000313" key="2">
    <source>
        <dbReference type="EMBL" id="PPE75572.1"/>
    </source>
</evidence>
<accession>A0A2S5TKV2</accession>
<feature type="signal peptide" evidence="1">
    <location>
        <begin position="1"/>
        <end position="24"/>
    </location>
</feature>
<evidence type="ECO:0008006" key="4">
    <source>
        <dbReference type="Google" id="ProtNLM"/>
    </source>
</evidence>
<feature type="chain" id="PRO_5015535593" description="DUF3887 domain-containing protein" evidence="1">
    <location>
        <begin position="25"/>
        <end position="140"/>
    </location>
</feature>
<keyword evidence="1" id="KW-0732">Signal</keyword>
<gene>
    <name evidence="2" type="ORF">C3942_01380</name>
</gene>
<organism evidence="2 3">
    <name type="scientific">Solimonas fluminis</name>
    <dbReference type="NCBI Taxonomy" id="2086571"/>
    <lineage>
        <taxon>Bacteria</taxon>
        <taxon>Pseudomonadati</taxon>
        <taxon>Pseudomonadota</taxon>
        <taxon>Gammaproteobacteria</taxon>
        <taxon>Nevskiales</taxon>
        <taxon>Nevskiaceae</taxon>
        <taxon>Solimonas</taxon>
    </lineage>
</organism>